<name>A0A1E1WFV2_PECGO</name>
<feature type="non-terminal residue" evidence="1">
    <location>
        <position position="382"/>
    </location>
</feature>
<sequence>SIAASNVGAVLETGEELPTDASANKAQLVQQLQSALSTLHSLALESTQEASPAVDRIALQKVVEIVEQLQNDLSAVVKSESVVPLQPPVMGEELFAELTQPTKEKESEVFLTDTLLQHIEQYISENIVEVVDKLASAANAEEVKQSVNIAQELRETIAAGDVSAVMETGGELPKDTSADKAHLVQQLQSALSTLHSLALESTQEPVPAVNEAALKQVVEVVEQLQGDLNAVVKMENVAICQSPLTGVIVTETIQPTEEKAETEVPTTTATEQAIATLVMEKVAVEQVVAVDEVAVHTAEMVGTPNMDVVATAAEVHKVLIDDDAEKPIAEGILNEETVRATDTLLQHIGQYISENIVEVVDKLASAANAEEVKQSVNIAQEL</sequence>
<feature type="non-terminal residue" evidence="1">
    <location>
        <position position="1"/>
    </location>
</feature>
<gene>
    <name evidence="1" type="ORF">g.12196</name>
</gene>
<dbReference type="AlphaFoldDB" id="A0A1E1WFV2"/>
<accession>A0A1E1WFV2</accession>
<protein>
    <submittedName>
        <fullName evidence="1">Uncharacterized protein</fullName>
    </submittedName>
</protein>
<organism evidence="1">
    <name type="scientific">Pectinophora gossypiella</name>
    <name type="common">Cotton pink bollworm</name>
    <name type="synonym">Depressaria gossypiella</name>
    <dbReference type="NCBI Taxonomy" id="13191"/>
    <lineage>
        <taxon>Eukaryota</taxon>
        <taxon>Metazoa</taxon>
        <taxon>Ecdysozoa</taxon>
        <taxon>Arthropoda</taxon>
        <taxon>Hexapoda</taxon>
        <taxon>Insecta</taxon>
        <taxon>Pterygota</taxon>
        <taxon>Neoptera</taxon>
        <taxon>Endopterygota</taxon>
        <taxon>Lepidoptera</taxon>
        <taxon>Glossata</taxon>
        <taxon>Ditrysia</taxon>
        <taxon>Gelechioidea</taxon>
        <taxon>Gelechiidae</taxon>
        <taxon>Apatetrinae</taxon>
        <taxon>Pectinophora</taxon>
    </lineage>
</organism>
<proteinExistence type="predicted"/>
<reference evidence="1" key="1">
    <citation type="submission" date="2015-09" db="EMBL/GenBank/DDBJ databases">
        <title>De novo assembly of Pectinophora gossypiella (Pink Bollworm) gut transcriptome.</title>
        <authorList>
            <person name="Tassone E.E."/>
        </authorList>
    </citation>
    <scope>NUCLEOTIDE SEQUENCE</scope>
</reference>
<dbReference type="EMBL" id="GDQN01005182">
    <property type="protein sequence ID" value="JAT85872.1"/>
    <property type="molecule type" value="Transcribed_RNA"/>
</dbReference>
<dbReference type="OrthoDB" id="6070751at2759"/>
<evidence type="ECO:0000313" key="1">
    <source>
        <dbReference type="EMBL" id="JAT85872.1"/>
    </source>
</evidence>